<reference evidence="6 7" key="1">
    <citation type="submission" date="2016-10" db="EMBL/GenBank/DDBJ databases">
        <authorList>
            <person name="Varghese N."/>
            <person name="Submissions S."/>
        </authorList>
    </citation>
    <scope>NUCLEOTIDE SEQUENCE [LARGE SCALE GENOMIC DNA]</scope>
    <source>
        <strain evidence="6 7">DSM 11449</strain>
    </source>
</reference>
<keyword evidence="3" id="KW-0274">FAD</keyword>
<evidence type="ECO:0000259" key="4">
    <source>
        <dbReference type="Pfam" id="PF03486"/>
    </source>
</evidence>
<feature type="domain" description="RsdA/BaiN/AoA(So)-like insert" evidence="5">
    <location>
        <begin position="197"/>
        <end position="372"/>
    </location>
</feature>
<evidence type="ECO:0000313" key="6">
    <source>
        <dbReference type="EMBL" id="SDX04175.1"/>
    </source>
</evidence>
<dbReference type="Gene3D" id="2.40.30.10">
    <property type="entry name" value="Translation factors"/>
    <property type="match status" value="1"/>
</dbReference>
<dbReference type="InterPro" id="IPR036188">
    <property type="entry name" value="FAD/NAD-bd_sf"/>
</dbReference>
<dbReference type="NCBIfam" id="TIGR00275">
    <property type="entry name" value="aminoacetone oxidase family FAD-binding enzyme"/>
    <property type="match status" value="1"/>
</dbReference>
<dbReference type="AlphaFoldDB" id="A0A1H2YGT5"/>
<dbReference type="Proteomes" id="UP000182771">
    <property type="component" value="Unassembled WGS sequence"/>
</dbReference>
<dbReference type="EMBL" id="FNND01000007">
    <property type="protein sequence ID" value="SDX04175.1"/>
    <property type="molecule type" value="Genomic_DNA"/>
</dbReference>
<dbReference type="SUPFAM" id="SSF51905">
    <property type="entry name" value="FAD/NAD(P)-binding domain"/>
    <property type="match status" value="1"/>
</dbReference>
<organism evidence="6 7">
    <name type="scientific">Capnocytophaga granulosa</name>
    <dbReference type="NCBI Taxonomy" id="45242"/>
    <lineage>
        <taxon>Bacteria</taxon>
        <taxon>Pseudomonadati</taxon>
        <taxon>Bacteroidota</taxon>
        <taxon>Flavobacteriia</taxon>
        <taxon>Flavobacteriales</taxon>
        <taxon>Flavobacteriaceae</taxon>
        <taxon>Capnocytophaga</taxon>
    </lineage>
</organism>
<evidence type="ECO:0000256" key="1">
    <source>
        <dbReference type="ARBA" id="ARBA00001974"/>
    </source>
</evidence>
<evidence type="ECO:0000259" key="5">
    <source>
        <dbReference type="Pfam" id="PF22780"/>
    </source>
</evidence>
<dbReference type="InterPro" id="IPR023166">
    <property type="entry name" value="BaiN-like_dom_sf"/>
</dbReference>
<dbReference type="PANTHER" id="PTHR42887:SF2">
    <property type="entry name" value="OS12G0638800 PROTEIN"/>
    <property type="match status" value="1"/>
</dbReference>
<dbReference type="PRINTS" id="PR00368">
    <property type="entry name" value="FADPNR"/>
</dbReference>
<keyword evidence="2" id="KW-0285">Flavoprotein</keyword>
<accession>A0A1H2YGT5</accession>
<sequence>MGSTPHRFLSYMKDITDVIIIGAGACGLFTAINIAEKAPDMRILILEKNKEALGKVRVSGGGRCNLTNAETNPREFVKNYPRGNRELLGVFSRFSSQDTVRWFSWHGVAIKQEADGRMFPQSNSSQTVIDCFLSLAKKYHIEILYRQNIQSFSYEQELWQVQGTETFLCRHLVVATGSNPKIWEVLAGLGHTIVPPVPSLFTFASKDTFVEGLAGVSKQVGVKLLDSQGTPLKMPLIDKQGLIGALLITHWGFSGPAVLKLSAFAARILAELEYKFALQINWLAEVDELLTAQDALSILQEEKQQHPRKELQNHCPFSLAKKLWNKLLERAGVLPHQLWAELNKGQLHALAKELTASTFSIEDKAPFKEEFVTAGGVSLKEIDFKSFRSKLYPTLYIGGEALDIDAVTGGYNFQNAWSSGYIISTMINANND</sequence>
<dbReference type="PRINTS" id="PR00411">
    <property type="entry name" value="PNDRDTASEI"/>
</dbReference>
<dbReference type="Gene3D" id="3.50.50.60">
    <property type="entry name" value="FAD/NAD(P)-binding domain"/>
    <property type="match status" value="1"/>
</dbReference>
<dbReference type="InterPro" id="IPR057661">
    <property type="entry name" value="RsdA/BaiN/AoA(So)_Rossmann"/>
</dbReference>
<dbReference type="InterPro" id="IPR055178">
    <property type="entry name" value="RsdA/BaiN/AoA(So)-like_dom"/>
</dbReference>
<dbReference type="Gene3D" id="1.10.8.260">
    <property type="entry name" value="HI0933 insert domain-like"/>
    <property type="match status" value="1"/>
</dbReference>
<dbReference type="PANTHER" id="PTHR42887">
    <property type="entry name" value="OS12G0638800 PROTEIN"/>
    <property type="match status" value="1"/>
</dbReference>
<dbReference type="InterPro" id="IPR004792">
    <property type="entry name" value="BaiN-like"/>
</dbReference>
<comment type="cofactor">
    <cofactor evidence="1">
        <name>FAD</name>
        <dbReference type="ChEBI" id="CHEBI:57692"/>
    </cofactor>
</comment>
<evidence type="ECO:0008006" key="8">
    <source>
        <dbReference type="Google" id="ProtNLM"/>
    </source>
</evidence>
<evidence type="ECO:0000256" key="2">
    <source>
        <dbReference type="ARBA" id="ARBA00022630"/>
    </source>
</evidence>
<feature type="domain" description="RsdA/BaiN/AoA(So)-like Rossmann fold-like" evidence="4">
    <location>
        <begin position="17"/>
        <end position="423"/>
    </location>
</feature>
<dbReference type="Pfam" id="PF03486">
    <property type="entry name" value="HI0933_like"/>
    <property type="match status" value="1"/>
</dbReference>
<dbReference type="SUPFAM" id="SSF160996">
    <property type="entry name" value="HI0933 insert domain-like"/>
    <property type="match status" value="1"/>
</dbReference>
<name>A0A1H2YGT5_9FLAO</name>
<proteinExistence type="predicted"/>
<dbReference type="Pfam" id="PF22780">
    <property type="entry name" value="HI0933_like_1st"/>
    <property type="match status" value="1"/>
</dbReference>
<protein>
    <recommendedName>
        <fullName evidence="8">Flavoprotein, HI0933 family</fullName>
    </recommendedName>
</protein>
<evidence type="ECO:0000313" key="7">
    <source>
        <dbReference type="Proteomes" id="UP000182771"/>
    </source>
</evidence>
<comment type="caution">
    <text evidence="6">The sequence shown here is derived from an EMBL/GenBank/DDBJ whole genome shotgun (WGS) entry which is preliminary data.</text>
</comment>
<evidence type="ECO:0000256" key="3">
    <source>
        <dbReference type="ARBA" id="ARBA00022827"/>
    </source>
</evidence>
<gene>
    <name evidence="6" type="ORF">SAMN05444420_10733</name>
</gene>
<keyword evidence="7" id="KW-1185">Reference proteome</keyword>